<reference evidence="2" key="1">
    <citation type="submission" date="2023-07" db="EMBL/GenBank/DDBJ databases">
        <authorList>
            <consortium name="CYATHOMIX"/>
        </authorList>
    </citation>
    <scope>NUCLEOTIDE SEQUENCE</scope>
    <source>
        <strain evidence="2">N/A</strain>
    </source>
</reference>
<protein>
    <submittedName>
        <fullName evidence="2">Uncharacterized protein</fullName>
    </submittedName>
</protein>
<feature type="compositionally biased region" description="Basic and acidic residues" evidence="1">
    <location>
        <begin position="98"/>
        <end position="133"/>
    </location>
</feature>
<evidence type="ECO:0000313" key="3">
    <source>
        <dbReference type="Proteomes" id="UP001176961"/>
    </source>
</evidence>
<feature type="compositionally biased region" description="Low complexity" evidence="1">
    <location>
        <begin position="341"/>
        <end position="359"/>
    </location>
</feature>
<feature type="compositionally biased region" description="Polar residues" evidence="1">
    <location>
        <begin position="628"/>
        <end position="640"/>
    </location>
</feature>
<feature type="compositionally biased region" description="Polar residues" evidence="1">
    <location>
        <begin position="551"/>
        <end position="566"/>
    </location>
</feature>
<evidence type="ECO:0000256" key="1">
    <source>
        <dbReference type="SAM" id="MobiDB-lite"/>
    </source>
</evidence>
<feature type="region of interest" description="Disordered" evidence="1">
    <location>
        <begin position="753"/>
        <end position="776"/>
    </location>
</feature>
<keyword evidence="3" id="KW-1185">Reference proteome</keyword>
<feature type="compositionally biased region" description="Basic and acidic residues" evidence="1">
    <location>
        <begin position="570"/>
        <end position="583"/>
    </location>
</feature>
<feature type="region of interest" description="Disordered" evidence="1">
    <location>
        <begin position="184"/>
        <end position="241"/>
    </location>
</feature>
<feature type="region of interest" description="Disordered" evidence="1">
    <location>
        <begin position="1"/>
        <end position="43"/>
    </location>
</feature>
<comment type="caution">
    <text evidence="2">The sequence shown here is derived from an EMBL/GenBank/DDBJ whole genome shotgun (WGS) entry which is preliminary data.</text>
</comment>
<evidence type="ECO:0000313" key="2">
    <source>
        <dbReference type="EMBL" id="CAJ0596189.1"/>
    </source>
</evidence>
<feature type="region of interest" description="Disordered" evidence="1">
    <location>
        <begin position="551"/>
        <end position="616"/>
    </location>
</feature>
<feature type="region of interest" description="Disordered" evidence="1">
    <location>
        <begin position="58"/>
        <end position="78"/>
    </location>
</feature>
<feature type="region of interest" description="Disordered" evidence="1">
    <location>
        <begin position="628"/>
        <end position="648"/>
    </location>
</feature>
<organism evidence="2 3">
    <name type="scientific">Cylicocyclus nassatus</name>
    <name type="common">Nematode worm</name>
    <dbReference type="NCBI Taxonomy" id="53992"/>
    <lineage>
        <taxon>Eukaryota</taxon>
        <taxon>Metazoa</taxon>
        <taxon>Ecdysozoa</taxon>
        <taxon>Nematoda</taxon>
        <taxon>Chromadorea</taxon>
        <taxon>Rhabditida</taxon>
        <taxon>Rhabditina</taxon>
        <taxon>Rhabditomorpha</taxon>
        <taxon>Strongyloidea</taxon>
        <taxon>Strongylidae</taxon>
        <taxon>Cylicocyclus</taxon>
    </lineage>
</organism>
<gene>
    <name evidence="2" type="ORF">CYNAS_LOCUS8172</name>
</gene>
<accession>A0AA36GQA9</accession>
<dbReference type="AlphaFoldDB" id="A0AA36GQA9"/>
<feature type="compositionally biased region" description="Polar residues" evidence="1">
    <location>
        <begin position="201"/>
        <end position="214"/>
    </location>
</feature>
<feature type="region of interest" description="Disordered" evidence="1">
    <location>
        <begin position="299"/>
        <end position="388"/>
    </location>
</feature>
<feature type="compositionally biased region" description="Basic and acidic residues" evidence="1">
    <location>
        <begin position="326"/>
        <end position="336"/>
    </location>
</feature>
<feature type="compositionally biased region" description="Pro residues" evidence="1">
    <location>
        <begin position="218"/>
        <end position="234"/>
    </location>
</feature>
<feature type="compositionally biased region" description="Basic residues" evidence="1">
    <location>
        <begin position="761"/>
        <end position="776"/>
    </location>
</feature>
<dbReference type="Proteomes" id="UP001176961">
    <property type="component" value="Unassembled WGS sequence"/>
</dbReference>
<feature type="region of interest" description="Disordered" evidence="1">
    <location>
        <begin position="94"/>
        <end position="133"/>
    </location>
</feature>
<name>A0AA36GQA9_CYLNA</name>
<feature type="compositionally biased region" description="Pro residues" evidence="1">
    <location>
        <begin position="360"/>
        <end position="379"/>
    </location>
</feature>
<dbReference type="EMBL" id="CATQJL010000112">
    <property type="protein sequence ID" value="CAJ0596189.1"/>
    <property type="molecule type" value="Genomic_DNA"/>
</dbReference>
<sequence length="776" mass="83500">MDICKNEVTSPFKIPHRDKDKNKTTSVVSTRSPLADPHDQREFSQRDIQTIKARQKKRIAAEQAQARDAKKVRKSADAVQDPLAVVDRICGEMAASQVKRDQRRESEERTRHADADHALSREALEKHAQDDTMAREFLRRDSLMERLLGHKMLYGRLESYTAMGYTRAYAPQEGSSAHIENYTEDTLKGRRGPHTPPPPESTSLMMEPKQQQSKPRGPRTPPGSPGPRTPPPPQESQNPVPSVAPAMQTLLANLAAMAGTSGAQLASSLGEDLNRIVGSVNTGVFLESFVTALRTATAQSGASLVVEEKPPQPATPARDVSSRSFSRPEADMDSVKMELVSDCSLSPLPDSQSQSQSPLKAPPPPPPLIAPPPPPPILPTRPASVVSIQPPPPPVAPMVPFIPVGAPSVPGQNIAMQAPQCSIPPPFSITSTLVRLPPPMPQYQTQAPPVVPPPHMANASAVNTPPLNSAHIASYSTQQPVCSISAMPNLTIPPPSIPTAVTNTIAKAVMATSMKQPTPVIRVTIEETNQTSVASDPSNPLEKWRNTNLASSSAKVANQGGNSSGPNYHCVDKRNESSDDNRRRQAPPTGESVNLKPLQGLPFQPPPSPKMAATSQSVTNTLLSALGITSGSSKAQPSKNSEQKMERQLSKNPVGCEFMNTSQQNQQSRIYGNCSANFAPAMSAGQNQPNPSVGRPLDAARTLGVSGFFPPLEHSTAVPSQNLTVSCDRVFMPAVRPMGPIAPRPLPHISIVQQRNNIRQPRPHRGSAGRPYRPKQ</sequence>
<proteinExistence type="predicted"/>